<reference evidence="2 3" key="1">
    <citation type="submission" date="2020-06" db="EMBL/GenBank/DDBJ databases">
        <title>Oricola thermophila sp. nov. isolated from a tidal sediments.</title>
        <authorList>
            <person name="Kwon K.K."/>
            <person name="Yang S.-H."/>
            <person name="Park M.-J."/>
        </authorList>
    </citation>
    <scope>NUCLEOTIDE SEQUENCE [LARGE SCALE GENOMIC DNA]</scope>
    <source>
        <strain evidence="2 3">MEBiC13590</strain>
    </source>
</reference>
<feature type="chain" id="PRO_5027088066" evidence="1">
    <location>
        <begin position="23"/>
        <end position="260"/>
    </location>
</feature>
<keyword evidence="3" id="KW-1185">Reference proteome</keyword>
<dbReference type="Pfam" id="PF11306">
    <property type="entry name" value="DUF3108"/>
    <property type="match status" value="1"/>
</dbReference>
<gene>
    <name evidence="2" type="ORF">HTY61_17645</name>
</gene>
<protein>
    <submittedName>
        <fullName evidence="2">DUF3108 domain-containing protein</fullName>
    </submittedName>
</protein>
<proteinExistence type="predicted"/>
<dbReference type="InterPro" id="IPR021457">
    <property type="entry name" value="DUF3108"/>
</dbReference>
<dbReference type="EMBL" id="CP054836">
    <property type="protein sequence ID" value="QKV20139.1"/>
    <property type="molecule type" value="Genomic_DNA"/>
</dbReference>
<dbReference type="AlphaFoldDB" id="A0A6N1VLP4"/>
<name>A0A6N1VLP4_9HYPH</name>
<evidence type="ECO:0000313" key="3">
    <source>
        <dbReference type="Proteomes" id="UP000509367"/>
    </source>
</evidence>
<accession>A0A6N1VLP4</accession>
<sequence>MRMMVAATAFALSALSAFPAGAETRLYRAEYVVSALGLPVGVSKFESAITRKSYRLTGTLKARGLAALFQPTSGSLVAAGRVGGSGLAARRFTLDYVSGGSRQFTEIAFARGAVARTVNRPRVKKRGDWIEVKAAHLAGALDPISAMLVPAASPRAVCDRTISVYDGAMRADIRLSYLRTVPFSTRGYKGDAVTCRAKFLPVSGYSRSKREVAWMRDKGRIYVSFAPVEGTGFYAPVKAVVQTQIGPVRIHARRFESVAQ</sequence>
<dbReference type="RefSeq" id="WP_175278030.1">
    <property type="nucleotide sequence ID" value="NZ_CP054836.1"/>
</dbReference>
<evidence type="ECO:0000256" key="1">
    <source>
        <dbReference type="SAM" id="SignalP"/>
    </source>
</evidence>
<dbReference type="Proteomes" id="UP000509367">
    <property type="component" value="Chromosome"/>
</dbReference>
<feature type="signal peptide" evidence="1">
    <location>
        <begin position="1"/>
        <end position="22"/>
    </location>
</feature>
<organism evidence="2 3">
    <name type="scientific">Oricola thermophila</name>
    <dbReference type="NCBI Taxonomy" id="2742145"/>
    <lineage>
        <taxon>Bacteria</taxon>
        <taxon>Pseudomonadati</taxon>
        <taxon>Pseudomonadota</taxon>
        <taxon>Alphaproteobacteria</taxon>
        <taxon>Hyphomicrobiales</taxon>
        <taxon>Ahrensiaceae</taxon>
        <taxon>Oricola</taxon>
    </lineage>
</organism>
<evidence type="ECO:0000313" key="2">
    <source>
        <dbReference type="EMBL" id="QKV20139.1"/>
    </source>
</evidence>
<keyword evidence="1" id="KW-0732">Signal</keyword>
<dbReference type="KEGG" id="orm:HTY61_17645"/>